<evidence type="ECO:0000313" key="2">
    <source>
        <dbReference type="Proteomes" id="UP000317650"/>
    </source>
</evidence>
<comment type="caution">
    <text evidence="1">The sequence shown here is derived from an EMBL/GenBank/DDBJ whole genome shotgun (WGS) entry which is preliminary data.</text>
</comment>
<evidence type="ECO:0000313" key="1">
    <source>
        <dbReference type="EMBL" id="THU59544.1"/>
    </source>
</evidence>
<accession>A0A4S8JEG8</accession>
<protein>
    <submittedName>
        <fullName evidence="1">Uncharacterized protein</fullName>
    </submittedName>
</protein>
<dbReference type="EMBL" id="PYDT01000005">
    <property type="protein sequence ID" value="THU59544.1"/>
    <property type="molecule type" value="Genomic_DNA"/>
</dbReference>
<gene>
    <name evidence="1" type="ORF">C4D60_Mb07t03210</name>
</gene>
<sequence length="103" mass="11610">MGLRTSHHFLVISGEFTSDHARGPIEGKSIHSHRGDDLKYDNTHLGHTDVFRTSNNTERPSMGVIHLLKATIGQLFHSTRKGVQNLFPREYMLEALNDNATQT</sequence>
<dbReference type="AlphaFoldDB" id="A0A4S8JEG8"/>
<name>A0A4S8JEG8_MUSBA</name>
<dbReference type="Proteomes" id="UP000317650">
    <property type="component" value="Chromosome 7"/>
</dbReference>
<keyword evidence="2" id="KW-1185">Reference proteome</keyword>
<reference evidence="1 2" key="1">
    <citation type="journal article" date="2019" name="Nat. Plants">
        <title>Genome sequencing of Musa balbisiana reveals subgenome evolution and function divergence in polyploid bananas.</title>
        <authorList>
            <person name="Yao X."/>
        </authorList>
    </citation>
    <scope>NUCLEOTIDE SEQUENCE [LARGE SCALE GENOMIC DNA]</scope>
    <source>
        <strain evidence="2">cv. DH-PKW</strain>
        <tissue evidence="1">Leaves</tissue>
    </source>
</reference>
<proteinExistence type="predicted"/>
<organism evidence="1 2">
    <name type="scientific">Musa balbisiana</name>
    <name type="common">Banana</name>
    <dbReference type="NCBI Taxonomy" id="52838"/>
    <lineage>
        <taxon>Eukaryota</taxon>
        <taxon>Viridiplantae</taxon>
        <taxon>Streptophyta</taxon>
        <taxon>Embryophyta</taxon>
        <taxon>Tracheophyta</taxon>
        <taxon>Spermatophyta</taxon>
        <taxon>Magnoliopsida</taxon>
        <taxon>Liliopsida</taxon>
        <taxon>Zingiberales</taxon>
        <taxon>Musaceae</taxon>
        <taxon>Musa</taxon>
    </lineage>
</organism>